<proteinExistence type="predicted"/>
<name>A0ABU0HZ76_9HYPH</name>
<dbReference type="InterPro" id="IPR023399">
    <property type="entry name" value="Baseplate-like_2-layer_sand"/>
</dbReference>
<dbReference type="EMBL" id="JAUSVP010000003">
    <property type="protein sequence ID" value="MDQ0446980.1"/>
    <property type="molecule type" value="Genomic_DNA"/>
</dbReference>
<evidence type="ECO:0000313" key="3">
    <source>
        <dbReference type="Proteomes" id="UP001231124"/>
    </source>
</evidence>
<dbReference type="Proteomes" id="UP001231124">
    <property type="component" value="Unassembled WGS sequence"/>
</dbReference>
<organism evidence="2 3">
    <name type="scientific">Methylobacterium aerolatum</name>
    <dbReference type="NCBI Taxonomy" id="418708"/>
    <lineage>
        <taxon>Bacteria</taxon>
        <taxon>Pseudomonadati</taxon>
        <taxon>Pseudomonadota</taxon>
        <taxon>Alphaproteobacteria</taxon>
        <taxon>Hyphomicrobiales</taxon>
        <taxon>Methylobacteriaceae</taxon>
        <taxon>Methylobacterium</taxon>
    </lineage>
</organism>
<reference evidence="2 3" key="1">
    <citation type="submission" date="2023-07" db="EMBL/GenBank/DDBJ databases">
        <title>Genomic Encyclopedia of Type Strains, Phase IV (KMG-IV): sequencing the most valuable type-strain genomes for metagenomic binning, comparative biology and taxonomic classification.</title>
        <authorList>
            <person name="Goeker M."/>
        </authorList>
    </citation>
    <scope>NUCLEOTIDE SEQUENCE [LARGE SCALE GENOMIC DNA]</scope>
    <source>
        <strain evidence="2 3">DSM 19013</strain>
    </source>
</reference>
<dbReference type="Gene3D" id="3.30.1920.10">
    <property type="entry name" value="Baseplate protein-like domains - 2 layer sandwich fold"/>
    <property type="match status" value="1"/>
</dbReference>
<keyword evidence="3" id="KW-1185">Reference proteome</keyword>
<dbReference type="RefSeq" id="WP_238206674.1">
    <property type="nucleotide sequence ID" value="NZ_BPQE01000028.1"/>
</dbReference>
<evidence type="ECO:0000313" key="2">
    <source>
        <dbReference type="EMBL" id="MDQ0446980.1"/>
    </source>
</evidence>
<dbReference type="Pfam" id="PF22255">
    <property type="entry name" value="Gp44-like_2nd"/>
    <property type="match status" value="1"/>
</dbReference>
<accession>A0ABU0HZ76</accession>
<comment type="caution">
    <text evidence="2">The sequence shown here is derived from an EMBL/GenBank/DDBJ whole genome shotgun (WGS) entry which is preliminary data.</text>
</comment>
<dbReference type="Gene3D" id="2.30.300.10">
    <property type="entry name" value="Baseplate protein-like domain - beta roll fold"/>
    <property type="match status" value="1"/>
</dbReference>
<gene>
    <name evidence="2" type="ORF">QO012_001471</name>
</gene>
<sequence length="348" mass="37790">MTVAQSFDATWQRNFRLICAEPSKNLFERLAPNMRVDIALAGEVVIQEGYVVTRQVAFDANRHAVVVQGYSKAGLATEGSVDSGTGQYRGYTLEAIANSVLKPHGLRFRMEDAPDSARVPFPNVMVRYGESPFAMIARLCNQRGLWLDADADGTLVANRKSGGDSATFVEGKNILSAECTIQAPAVSQIIANSQQPGSDSLFGRKASEIQATSDLSAGMPNIKRKVLAEMPLDQEGAVARTNMEAQAIEASRLRVNLTYQGWHKPGTGKLWSLRDNVTIKSPMLFPTESGQMELKLWGVIYSQSSEGGTTTQIECVNRNAFAVRRPDANVDDGWYRAGATPAVPEAAT</sequence>
<evidence type="ECO:0000259" key="1">
    <source>
        <dbReference type="Pfam" id="PF22255"/>
    </source>
</evidence>
<dbReference type="SUPFAM" id="SSF69279">
    <property type="entry name" value="Phage tail proteins"/>
    <property type="match status" value="2"/>
</dbReference>
<feature type="domain" description="Baseplate hub protein gp44/GpP-like second" evidence="1">
    <location>
        <begin position="79"/>
        <end position="157"/>
    </location>
</feature>
<dbReference type="InterPro" id="IPR053981">
    <property type="entry name" value="Gp44/GpP-like_2nd"/>
</dbReference>
<dbReference type="Gene3D" id="3.55.50.10">
    <property type="entry name" value="Baseplate protein-like domains"/>
    <property type="match status" value="1"/>
</dbReference>
<protein>
    <submittedName>
        <fullName evidence="2">Prophage tail gpP-like protein</fullName>
    </submittedName>
</protein>